<feature type="transmembrane region" description="Helical" evidence="2">
    <location>
        <begin position="145"/>
        <end position="169"/>
    </location>
</feature>
<feature type="transmembrane region" description="Helical" evidence="2">
    <location>
        <begin position="189"/>
        <end position="210"/>
    </location>
</feature>
<feature type="region of interest" description="Disordered" evidence="1">
    <location>
        <begin position="233"/>
        <end position="332"/>
    </location>
</feature>
<dbReference type="Proteomes" id="UP001465755">
    <property type="component" value="Unassembled WGS sequence"/>
</dbReference>
<evidence type="ECO:0000256" key="2">
    <source>
        <dbReference type="SAM" id="Phobius"/>
    </source>
</evidence>
<keyword evidence="4" id="KW-1185">Reference proteome</keyword>
<dbReference type="EMBL" id="JALJOQ010000158">
    <property type="protein sequence ID" value="KAK9792745.1"/>
    <property type="molecule type" value="Genomic_DNA"/>
</dbReference>
<accession>A0AAW1NSK4</accession>
<proteinExistence type="predicted"/>
<sequence>MGGSNGKLSGPSNAFLGSDGRPYFEPDKDEERTRCCCVYVGRAVLKLIISIILLAVCGLNGVALIAGPKQYWTYYTNKDTGYQFKTGWLEFSESTDPGHTETLRHLSNGLYITGIISAAILIISTILAFFLGISTLFGQNGRRSCCCAFPIGVVQIGILIAYYVLAAVWVSDRNGSIIKSRNAPWPSWAWFFGGGGGLGWAVAGLLYLAIPRATIHVPNEYLQSDAASARGWGGRTAQAPVAPDSEAARMGVNEPSSAPVQMEEPRLNYGLRDSSQTGSKRGWFGGKGKAKEEPNPWKNRTDEIAQRYRGMNAGSTADIELPYQSQDRKAWN</sequence>
<reference evidence="3 4" key="1">
    <citation type="journal article" date="2024" name="Nat. Commun.">
        <title>Phylogenomics reveals the evolutionary origins of lichenization in chlorophyte algae.</title>
        <authorList>
            <person name="Puginier C."/>
            <person name="Libourel C."/>
            <person name="Otte J."/>
            <person name="Skaloud P."/>
            <person name="Haon M."/>
            <person name="Grisel S."/>
            <person name="Petersen M."/>
            <person name="Berrin J.G."/>
            <person name="Delaux P.M."/>
            <person name="Dal Grande F."/>
            <person name="Keller J."/>
        </authorList>
    </citation>
    <scope>NUCLEOTIDE SEQUENCE [LARGE SCALE GENOMIC DNA]</scope>
    <source>
        <strain evidence="3 4">SAG 2036</strain>
    </source>
</reference>
<feature type="compositionally biased region" description="Basic and acidic residues" evidence="1">
    <location>
        <begin position="289"/>
        <end position="306"/>
    </location>
</feature>
<keyword evidence="2" id="KW-0472">Membrane</keyword>
<evidence type="ECO:0000313" key="3">
    <source>
        <dbReference type="EMBL" id="KAK9792745.1"/>
    </source>
</evidence>
<comment type="caution">
    <text evidence="3">The sequence shown here is derived from an EMBL/GenBank/DDBJ whole genome shotgun (WGS) entry which is preliminary data.</text>
</comment>
<evidence type="ECO:0000313" key="4">
    <source>
        <dbReference type="Proteomes" id="UP001465755"/>
    </source>
</evidence>
<keyword evidence="2" id="KW-0812">Transmembrane</keyword>
<dbReference type="AlphaFoldDB" id="A0AAW1NSK4"/>
<feature type="transmembrane region" description="Helical" evidence="2">
    <location>
        <begin position="44"/>
        <end position="66"/>
    </location>
</feature>
<gene>
    <name evidence="3" type="ORF">WJX73_004024</name>
</gene>
<organism evidence="3 4">
    <name type="scientific">Symbiochloris irregularis</name>
    <dbReference type="NCBI Taxonomy" id="706552"/>
    <lineage>
        <taxon>Eukaryota</taxon>
        <taxon>Viridiplantae</taxon>
        <taxon>Chlorophyta</taxon>
        <taxon>core chlorophytes</taxon>
        <taxon>Trebouxiophyceae</taxon>
        <taxon>Trebouxiales</taxon>
        <taxon>Trebouxiaceae</taxon>
        <taxon>Symbiochloris</taxon>
    </lineage>
</organism>
<protein>
    <submittedName>
        <fullName evidence="3">Uncharacterized protein</fullName>
    </submittedName>
</protein>
<feature type="transmembrane region" description="Helical" evidence="2">
    <location>
        <begin position="110"/>
        <end position="133"/>
    </location>
</feature>
<name>A0AAW1NSK4_9CHLO</name>
<keyword evidence="2" id="KW-1133">Transmembrane helix</keyword>
<evidence type="ECO:0000256" key="1">
    <source>
        <dbReference type="SAM" id="MobiDB-lite"/>
    </source>
</evidence>